<dbReference type="Gene3D" id="3.30.70.920">
    <property type="match status" value="1"/>
</dbReference>
<dbReference type="SUPFAM" id="SSF54909">
    <property type="entry name" value="Dimeric alpha+beta barrel"/>
    <property type="match status" value="1"/>
</dbReference>
<dbReference type="InterPro" id="IPR011008">
    <property type="entry name" value="Dimeric_a/b-barrel"/>
</dbReference>
<dbReference type="Proteomes" id="UP000471293">
    <property type="component" value="Unassembled WGS sequence"/>
</dbReference>
<dbReference type="PANTHER" id="PTHR30154">
    <property type="entry name" value="LEUCINE-RESPONSIVE REGULATORY PROTEIN"/>
    <property type="match status" value="1"/>
</dbReference>
<keyword evidence="2" id="KW-0238">DNA-binding</keyword>
<dbReference type="GO" id="GO:0043565">
    <property type="term" value="F:sequence-specific DNA binding"/>
    <property type="evidence" value="ECO:0007669"/>
    <property type="project" value="InterPro"/>
</dbReference>
<gene>
    <name evidence="5" type="ORF">G3I29_26775</name>
</gene>
<evidence type="ECO:0000256" key="3">
    <source>
        <dbReference type="ARBA" id="ARBA00023163"/>
    </source>
</evidence>
<dbReference type="PROSITE" id="PS50956">
    <property type="entry name" value="HTH_ASNC_2"/>
    <property type="match status" value="2"/>
</dbReference>
<sequence>MDSVTLDPVDLRLLHALQIDGRAAFSRIADVLGVSDRTVARRFDRLRARGSVRVAGVTGSRHTGHAEWLVHLRVLPSGAAALTRALTRRPDTAWVTVTSSGTGIVCVFRVPGEGPAPLDALGRLPQVTHADAQRLLHPVMDRRWSGRTSALTEEETAALRPAAPTETAAFRLTDLDRRLLPALAVDGRAACPDLARLAGWSESAVRRRLDELRRSGVLRFDVEVDSGLFGCSAHCLLRLSVAPARLGEVSRALSGDREAAFVATTTGPHNLMAVAVCQDAGALHTYLMDRIGALPGVAHVETAMITSYAKRAAPVPMDR</sequence>
<evidence type="ECO:0000313" key="5">
    <source>
        <dbReference type="EMBL" id="NEA19039.1"/>
    </source>
</evidence>
<dbReference type="EMBL" id="JAAGLQ010000571">
    <property type="protein sequence ID" value="NEA19039.1"/>
    <property type="molecule type" value="Genomic_DNA"/>
</dbReference>
<feature type="domain" description="HTH asnC-type" evidence="4">
    <location>
        <begin position="6"/>
        <end position="50"/>
    </location>
</feature>
<feature type="domain" description="HTH asnC-type" evidence="4">
    <location>
        <begin position="172"/>
        <end position="232"/>
    </location>
</feature>
<dbReference type="InterPro" id="IPR000485">
    <property type="entry name" value="AsnC-type_HTH_dom"/>
</dbReference>
<dbReference type="GO" id="GO:0043200">
    <property type="term" value="P:response to amino acid"/>
    <property type="evidence" value="ECO:0007669"/>
    <property type="project" value="TreeGrafter"/>
</dbReference>
<dbReference type="RefSeq" id="WP_164348249.1">
    <property type="nucleotide sequence ID" value="NZ_JAAGLQ010000571.1"/>
</dbReference>
<dbReference type="Gene3D" id="1.10.10.10">
    <property type="entry name" value="Winged helix-like DNA-binding domain superfamily/Winged helix DNA-binding domain"/>
    <property type="match status" value="2"/>
</dbReference>
<dbReference type="Pfam" id="PF13404">
    <property type="entry name" value="HTH_AsnC-type"/>
    <property type="match status" value="2"/>
</dbReference>
<evidence type="ECO:0000313" key="6">
    <source>
        <dbReference type="Proteomes" id="UP000471293"/>
    </source>
</evidence>
<comment type="caution">
    <text evidence="5">The sequence shown here is derived from an EMBL/GenBank/DDBJ whole genome shotgun (WGS) entry which is preliminary data.</text>
</comment>
<dbReference type="InterPro" id="IPR019888">
    <property type="entry name" value="Tscrpt_reg_AsnC-like"/>
</dbReference>
<dbReference type="PRINTS" id="PR00033">
    <property type="entry name" value="HTHASNC"/>
</dbReference>
<evidence type="ECO:0000256" key="1">
    <source>
        <dbReference type="ARBA" id="ARBA00023015"/>
    </source>
</evidence>
<name>A0A6N9U8L4_STRHA</name>
<keyword evidence="1" id="KW-0805">Transcription regulation</keyword>
<keyword evidence="3" id="KW-0804">Transcription</keyword>
<dbReference type="AlphaFoldDB" id="A0A6N9U8L4"/>
<accession>A0A6N9U8L4</accession>
<dbReference type="InterPro" id="IPR036390">
    <property type="entry name" value="WH_DNA-bd_sf"/>
</dbReference>
<reference evidence="5 6" key="1">
    <citation type="submission" date="2020-01" db="EMBL/GenBank/DDBJ databases">
        <title>Insect and environment-associated Actinomycetes.</title>
        <authorList>
            <person name="Currrie C."/>
            <person name="Chevrette M."/>
            <person name="Carlson C."/>
            <person name="Stubbendieck R."/>
            <person name="Wendt-Pienkowski E."/>
        </authorList>
    </citation>
    <scope>NUCLEOTIDE SEQUENCE [LARGE SCALE GENOMIC DNA]</scope>
    <source>
        <strain evidence="5 6">SID11342</strain>
    </source>
</reference>
<dbReference type="PANTHER" id="PTHR30154:SF34">
    <property type="entry name" value="TRANSCRIPTIONAL REGULATOR AZLB"/>
    <property type="match status" value="1"/>
</dbReference>
<organism evidence="5 6">
    <name type="scientific">Streptomyces halstedii</name>
    <dbReference type="NCBI Taxonomy" id="1944"/>
    <lineage>
        <taxon>Bacteria</taxon>
        <taxon>Bacillati</taxon>
        <taxon>Actinomycetota</taxon>
        <taxon>Actinomycetes</taxon>
        <taxon>Kitasatosporales</taxon>
        <taxon>Streptomycetaceae</taxon>
        <taxon>Streptomyces</taxon>
    </lineage>
</organism>
<dbReference type="Pfam" id="PF01037">
    <property type="entry name" value="AsnC_trans_reg"/>
    <property type="match status" value="1"/>
</dbReference>
<proteinExistence type="predicted"/>
<dbReference type="InterPro" id="IPR019887">
    <property type="entry name" value="Tscrpt_reg_AsnC/Lrp_C"/>
</dbReference>
<dbReference type="InterPro" id="IPR036388">
    <property type="entry name" value="WH-like_DNA-bd_sf"/>
</dbReference>
<protein>
    <submittedName>
        <fullName evidence="5">AsnC family transcriptional regulator</fullName>
    </submittedName>
</protein>
<dbReference type="SUPFAM" id="SSF46785">
    <property type="entry name" value="Winged helix' DNA-binding domain"/>
    <property type="match status" value="2"/>
</dbReference>
<evidence type="ECO:0000256" key="2">
    <source>
        <dbReference type="ARBA" id="ARBA00023125"/>
    </source>
</evidence>
<dbReference type="SMART" id="SM00344">
    <property type="entry name" value="HTH_ASNC"/>
    <property type="match status" value="2"/>
</dbReference>
<evidence type="ECO:0000259" key="4">
    <source>
        <dbReference type="PROSITE" id="PS50956"/>
    </source>
</evidence>
<dbReference type="GO" id="GO:0005829">
    <property type="term" value="C:cytosol"/>
    <property type="evidence" value="ECO:0007669"/>
    <property type="project" value="TreeGrafter"/>
</dbReference>